<dbReference type="Proteomes" id="UP000267464">
    <property type="component" value="Unassembled WGS sequence"/>
</dbReference>
<organism evidence="1 2">
    <name type="scientific">Piscinibacter terrae</name>
    <dbReference type="NCBI Taxonomy" id="2496871"/>
    <lineage>
        <taxon>Bacteria</taxon>
        <taxon>Pseudomonadati</taxon>
        <taxon>Pseudomonadota</taxon>
        <taxon>Betaproteobacteria</taxon>
        <taxon>Burkholderiales</taxon>
        <taxon>Sphaerotilaceae</taxon>
        <taxon>Piscinibacter</taxon>
    </lineage>
</organism>
<dbReference type="AlphaFoldDB" id="A0A3N7HVY0"/>
<dbReference type="RefSeq" id="WP_124540056.1">
    <property type="nucleotide sequence ID" value="NZ_QUSW01000002.1"/>
</dbReference>
<gene>
    <name evidence="1" type="ORF">DZC73_09895</name>
</gene>
<name>A0A3N7HVY0_9BURK</name>
<proteinExistence type="predicted"/>
<evidence type="ECO:0000313" key="1">
    <source>
        <dbReference type="EMBL" id="RQP25151.1"/>
    </source>
</evidence>
<comment type="caution">
    <text evidence="1">The sequence shown here is derived from an EMBL/GenBank/DDBJ whole genome shotgun (WGS) entry which is preliminary data.</text>
</comment>
<reference evidence="1 2" key="2">
    <citation type="submission" date="2018-12" db="EMBL/GenBank/DDBJ databases">
        <title>Rhizobacter gummiphilus sp. nov., a rubber-degrading bacterium isolated from the soil of a botanical garden in Japan.</title>
        <authorList>
            <person name="Shunsuke S.S."/>
        </authorList>
    </citation>
    <scope>NUCLEOTIDE SEQUENCE [LARGE SCALE GENOMIC DNA]</scope>
    <source>
        <strain evidence="1 2">S-16</strain>
    </source>
</reference>
<reference evidence="1 2" key="1">
    <citation type="submission" date="2018-08" db="EMBL/GenBank/DDBJ databases">
        <authorList>
            <person name="Khan S.A."/>
            <person name="Jeon C.O."/>
            <person name="Chun B.H."/>
            <person name="Jeong S.E."/>
        </authorList>
    </citation>
    <scope>NUCLEOTIDE SEQUENCE [LARGE SCALE GENOMIC DNA]</scope>
    <source>
        <strain evidence="1 2">S-16</strain>
    </source>
</reference>
<dbReference type="OrthoDB" id="5464833at2"/>
<protein>
    <recommendedName>
        <fullName evidence="3">DUF2867 domain-containing protein</fullName>
    </recommendedName>
</protein>
<sequence length="185" mass="20557">MPLIDRFLPHYQFSERHEIRIRAPAARVLDLACKVDMADDPVVAGLLRLRGMPGRIGAAFGRTPQPDQWRGFGLHNFTPLGRDADREVAFGLIGQFWQSTGGLVPTPTADAFAAFDQPGVAKLVMNFVAHADGHATRLQTRTHVHCPDAATVRRFRPYWLLIRPASGWIRRRALARVKALAESGT</sequence>
<dbReference type="EMBL" id="QUSW01000002">
    <property type="protein sequence ID" value="RQP25151.1"/>
    <property type="molecule type" value="Genomic_DNA"/>
</dbReference>
<evidence type="ECO:0008006" key="3">
    <source>
        <dbReference type="Google" id="ProtNLM"/>
    </source>
</evidence>
<accession>A0A3N7HVY0</accession>
<evidence type="ECO:0000313" key="2">
    <source>
        <dbReference type="Proteomes" id="UP000267464"/>
    </source>
</evidence>
<keyword evidence="2" id="KW-1185">Reference proteome</keyword>